<feature type="region of interest" description="Disordered" evidence="1">
    <location>
        <begin position="105"/>
        <end position="134"/>
    </location>
</feature>
<reference evidence="2 3" key="1">
    <citation type="journal article" date="2017" name="PLoS Biol.">
        <title>The sea cucumber genome provides insights into morphological evolution and visceral regeneration.</title>
        <authorList>
            <person name="Zhang X."/>
            <person name="Sun L."/>
            <person name="Yuan J."/>
            <person name="Sun Y."/>
            <person name="Gao Y."/>
            <person name="Zhang L."/>
            <person name="Li S."/>
            <person name="Dai H."/>
            <person name="Hamel J.F."/>
            <person name="Liu C."/>
            <person name="Yu Y."/>
            <person name="Liu S."/>
            <person name="Lin W."/>
            <person name="Guo K."/>
            <person name="Jin S."/>
            <person name="Xu P."/>
            <person name="Storey K.B."/>
            <person name="Huan P."/>
            <person name="Zhang T."/>
            <person name="Zhou Y."/>
            <person name="Zhang J."/>
            <person name="Lin C."/>
            <person name="Li X."/>
            <person name="Xing L."/>
            <person name="Huo D."/>
            <person name="Sun M."/>
            <person name="Wang L."/>
            <person name="Mercier A."/>
            <person name="Li F."/>
            <person name="Yang H."/>
            <person name="Xiang J."/>
        </authorList>
    </citation>
    <scope>NUCLEOTIDE SEQUENCE [LARGE SCALE GENOMIC DNA]</scope>
    <source>
        <strain evidence="2">Shaxun</strain>
        <tissue evidence="2">Muscle</tissue>
    </source>
</reference>
<evidence type="ECO:0000313" key="3">
    <source>
        <dbReference type="Proteomes" id="UP000230750"/>
    </source>
</evidence>
<evidence type="ECO:0000313" key="2">
    <source>
        <dbReference type="EMBL" id="PIK59508.1"/>
    </source>
</evidence>
<evidence type="ECO:0000256" key="1">
    <source>
        <dbReference type="SAM" id="MobiDB-lite"/>
    </source>
</evidence>
<keyword evidence="3" id="KW-1185">Reference proteome</keyword>
<accession>A0A2G8LGX4</accession>
<dbReference type="OrthoDB" id="6160909at2759"/>
<feature type="compositionally biased region" description="Polar residues" evidence="1">
    <location>
        <begin position="1"/>
        <end position="12"/>
    </location>
</feature>
<gene>
    <name evidence="2" type="ORF">BSL78_03580</name>
</gene>
<organism evidence="2 3">
    <name type="scientific">Stichopus japonicus</name>
    <name type="common">Sea cucumber</name>
    <dbReference type="NCBI Taxonomy" id="307972"/>
    <lineage>
        <taxon>Eukaryota</taxon>
        <taxon>Metazoa</taxon>
        <taxon>Echinodermata</taxon>
        <taxon>Eleutherozoa</taxon>
        <taxon>Echinozoa</taxon>
        <taxon>Holothuroidea</taxon>
        <taxon>Aspidochirotacea</taxon>
        <taxon>Aspidochirotida</taxon>
        <taxon>Stichopodidae</taxon>
        <taxon>Apostichopus</taxon>
    </lineage>
</organism>
<dbReference type="AlphaFoldDB" id="A0A2G8LGX4"/>
<name>A0A2G8LGX4_STIJA</name>
<proteinExistence type="predicted"/>
<feature type="compositionally biased region" description="Acidic residues" evidence="1">
    <location>
        <begin position="77"/>
        <end position="87"/>
    </location>
</feature>
<feature type="compositionally biased region" description="Basic residues" evidence="1">
    <location>
        <begin position="118"/>
        <end position="127"/>
    </location>
</feature>
<feature type="compositionally biased region" description="Low complexity" evidence="1">
    <location>
        <begin position="185"/>
        <end position="195"/>
    </location>
</feature>
<feature type="region of interest" description="Disordered" evidence="1">
    <location>
        <begin position="185"/>
        <end position="288"/>
    </location>
</feature>
<sequence>MKLFASLSQQVKESAPSPKARRRFPRQRADDRSKTQPVTPEELHVIVRNAREHEEEEERKAREGVGGGGGQRVMEVVTEEPEVDVKEDELTKMSLSEKMKLFHDKAKLVAAPPPPKIVHPKKKRRTGSRYTTQPITLEEVKKASGPSPLVLSFGKGVDPELAAGLSVADQISMVYQAQDVVTAKSTTIPTAAPPATKEKPSVELKKETSPLVSERSKGKEPEEKSKDNQIEEKRLSSPSKEAKTPPSPSFPKSSAVDKSIKKARSMDQGDMAEILSADPESPTKRPSIQKEIRAAAEKSRNEKFADLSSSESEVDNAKLISTLDQQQEKGIIKRHSIRQQVYGTKESERNTLLWVLFPKGNQIDKPNVTTLGKTCFDVGN</sequence>
<dbReference type="Proteomes" id="UP000230750">
    <property type="component" value="Unassembled WGS sequence"/>
</dbReference>
<protein>
    <submittedName>
        <fullName evidence="2">Putative supervillin-like</fullName>
    </submittedName>
</protein>
<feature type="compositionally biased region" description="Basic and acidic residues" evidence="1">
    <location>
        <begin position="258"/>
        <end position="267"/>
    </location>
</feature>
<feature type="compositionally biased region" description="Basic and acidic residues" evidence="1">
    <location>
        <begin position="196"/>
        <end position="243"/>
    </location>
</feature>
<feature type="compositionally biased region" description="Basic and acidic residues" evidence="1">
    <location>
        <begin position="41"/>
        <end position="63"/>
    </location>
</feature>
<dbReference type="EMBL" id="MRZV01000081">
    <property type="protein sequence ID" value="PIK59508.1"/>
    <property type="molecule type" value="Genomic_DNA"/>
</dbReference>
<feature type="region of interest" description="Disordered" evidence="1">
    <location>
        <begin position="1"/>
        <end position="90"/>
    </location>
</feature>
<comment type="caution">
    <text evidence="2">The sequence shown here is derived from an EMBL/GenBank/DDBJ whole genome shotgun (WGS) entry which is preliminary data.</text>
</comment>